<feature type="non-terminal residue" evidence="2">
    <location>
        <position position="51"/>
    </location>
</feature>
<gene>
    <name evidence="2" type="ORF">S06H3_51919</name>
</gene>
<dbReference type="AlphaFoldDB" id="X1PCK7"/>
<feature type="compositionally biased region" description="Polar residues" evidence="1">
    <location>
        <begin position="42"/>
        <end position="51"/>
    </location>
</feature>
<name>X1PCK7_9ZZZZ</name>
<reference evidence="2" key="1">
    <citation type="journal article" date="2014" name="Front. Microbiol.">
        <title>High frequency of phylogenetically diverse reductive dehalogenase-homologous genes in deep subseafloor sedimentary metagenomes.</title>
        <authorList>
            <person name="Kawai M."/>
            <person name="Futagami T."/>
            <person name="Toyoda A."/>
            <person name="Takaki Y."/>
            <person name="Nishi S."/>
            <person name="Hori S."/>
            <person name="Arai W."/>
            <person name="Tsubouchi T."/>
            <person name="Morono Y."/>
            <person name="Uchiyama I."/>
            <person name="Ito T."/>
            <person name="Fujiyama A."/>
            <person name="Inagaki F."/>
            <person name="Takami H."/>
        </authorList>
    </citation>
    <scope>NUCLEOTIDE SEQUENCE</scope>
    <source>
        <strain evidence="2">Expedition CK06-06</strain>
    </source>
</reference>
<evidence type="ECO:0000313" key="2">
    <source>
        <dbReference type="EMBL" id="GAI40206.1"/>
    </source>
</evidence>
<proteinExistence type="predicted"/>
<feature type="compositionally biased region" description="Polar residues" evidence="1">
    <location>
        <begin position="13"/>
        <end position="30"/>
    </location>
</feature>
<accession>X1PCK7</accession>
<sequence length="51" mass="5620">MENLTYPSKAVKSPTSGKVNEMPQASTHSGHFQRHSAEANMENLTYPSKTV</sequence>
<dbReference type="EMBL" id="BARV01032985">
    <property type="protein sequence ID" value="GAI40206.1"/>
    <property type="molecule type" value="Genomic_DNA"/>
</dbReference>
<organism evidence="2">
    <name type="scientific">marine sediment metagenome</name>
    <dbReference type="NCBI Taxonomy" id="412755"/>
    <lineage>
        <taxon>unclassified sequences</taxon>
        <taxon>metagenomes</taxon>
        <taxon>ecological metagenomes</taxon>
    </lineage>
</organism>
<evidence type="ECO:0000256" key="1">
    <source>
        <dbReference type="SAM" id="MobiDB-lite"/>
    </source>
</evidence>
<comment type="caution">
    <text evidence="2">The sequence shown here is derived from an EMBL/GenBank/DDBJ whole genome shotgun (WGS) entry which is preliminary data.</text>
</comment>
<feature type="region of interest" description="Disordered" evidence="1">
    <location>
        <begin position="1"/>
        <end position="51"/>
    </location>
</feature>
<protein>
    <submittedName>
        <fullName evidence="2">Uncharacterized protein</fullName>
    </submittedName>
</protein>